<keyword evidence="3" id="KW-0732">Signal</keyword>
<dbReference type="FunFam" id="3.90.215.10:FF:000001">
    <property type="entry name" value="Tenascin isoform 1"/>
    <property type="match status" value="1"/>
</dbReference>
<organism evidence="5 6">
    <name type="scientific">Arctia plantaginis</name>
    <name type="common">Wood tiger moth</name>
    <name type="synonym">Phalaena plantaginis</name>
    <dbReference type="NCBI Taxonomy" id="874455"/>
    <lineage>
        <taxon>Eukaryota</taxon>
        <taxon>Metazoa</taxon>
        <taxon>Ecdysozoa</taxon>
        <taxon>Arthropoda</taxon>
        <taxon>Hexapoda</taxon>
        <taxon>Insecta</taxon>
        <taxon>Pterygota</taxon>
        <taxon>Neoptera</taxon>
        <taxon>Endopterygota</taxon>
        <taxon>Lepidoptera</taxon>
        <taxon>Glossata</taxon>
        <taxon>Ditrysia</taxon>
        <taxon>Noctuoidea</taxon>
        <taxon>Erebidae</taxon>
        <taxon>Arctiinae</taxon>
        <taxon>Arctia</taxon>
    </lineage>
</organism>
<feature type="domain" description="Fibrinogen C-terminal" evidence="4">
    <location>
        <begin position="259"/>
        <end position="478"/>
    </location>
</feature>
<dbReference type="PROSITE" id="PS00514">
    <property type="entry name" value="FIBRINOGEN_C_1"/>
    <property type="match status" value="1"/>
</dbReference>
<dbReference type="InterPro" id="IPR014716">
    <property type="entry name" value="Fibrinogen_a/b/g_C_1"/>
</dbReference>
<proteinExistence type="predicted"/>
<dbReference type="CDD" id="cd00087">
    <property type="entry name" value="FReD"/>
    <property type="match status" value="1"/>
</dbReference>
<dbReference type="PANTHER" id="PTHR19143:SF458">
    <property type="entry name" value="FIBRINOGEN C-TERMINAL DOMAIN-CONTAINING PROTEIN-RELATED"/>
    <property type="match status" value="1"/>
</dbReference>
<protein>
    <recommendedName>
        <fullName evidence="4">Fibrinogen C-terminal domain-containing protein</fullName>
    </recommendedName>
</protein>
<feature type="chain" id="PRO_5035893650" description="Fibrinogen C-terminal domain-containing protein" evidence="3">
    <location>
        <begin position="21"/>
        <end position="554"/>
    </location>
</feature>
<dbReference type="AlphaFoldDB" id="A0A8S0YZB8"/>
<dbReference type="SUPFAM" id="SSF56496">
    <property type="entry name" value="Fibrinogen C-terminal domain-like"/>
    <property type="match status" value="1"/>
</dbReference>
<feature type="signal peptide" evidence="3">
    <location>
        <begin position="1"/>
        <end position="20"/>
    </location>
</feature>
<dbReference type="InterPro" id="IPR002181">
    <property type="entry name" value="Fibrinogen_a/b/g_C_dom"/>
</dbReference>
<gene>
    <name evidence="5" type="ORF">APLA_LOCUS2490</name>
</gene>
<dbReference type="SMART" id="SM00186">
    <property type="entry name" value="FBG"/>
    <property type="match status" value="1"/>
</dbReference>
<evidence type="ECO:0000256" key="3">
    <source>
        <dbReference type="SAM" id="SignalP"/>
    </source>
</evidence>
<dbReference type="Pfam" id="PF00147">
    <property type="entry name" value="Fibrinogen_C"/>
    <property type="match status" value="1"/>
</dbReference>
<comment type="caution">
    <text evidence="5">The sequence shown here is derived from an EMBL/GenBank/DDBJ whole genome shotgun (WGS) entry which is preliminary data.</text>
</comment>
<dbReference type="Proteomes" id="UP000494106">
    <property type="component" value="Unassembled WGS sequence"/>
</dbReference>
<accession>A0A8S0YZB8</accession>
<reference evidence="5 6" key="1">
    <citation type="submission" date="2020-04" db="EMBL/GenBank/DDBJ databases">
        <authorList>
            <person name="Wallbank WR R."/>
            <person name="Pardo Diaz C."/>
            <person name="Kozak K."/>
            <person name="Martin S."/>
            <person name="Jiggins C."/>
            <person name="Moest M."/>
            <person name="Warren A I."/>
            <person name="Byers J.R.P. K."/>
            <person name="Montejo-Kovacevich G."/>
            <person name="Yen C E."/>
        </authorList>
    </citation>
    <scope>NUCLEOTIDE SEQUENCE [LARGE SCALE GENOMIC DNA]</scope>
</reference>
<evidence type="ECO:0000259" key="4">
    <source>
        <dbReference type="PROSITE" id="PS51406"/>
    </source>
</evidence>
<dbReference type="InterPro" id="IPR020837">
    <property type="entry name" value="Fibrinogen_CS"/>
</dbReference>
<sequence length="554" mass="62886">MHSKITVVYVVLVTVVSISCEQIREKRARRKNVDYPEKALWKKEYENELTDAMLSTRRRENLTRVPQSSPMSDNEAVVEKLMDSITSSEKYLKKVDSIDFRLNRLDIEVHEKSNGIMKQLSDIMKTIMSDNCAEKLEPSLHNLRSDINHIKFALDKSSSQRTSPNIDGGDYHNDASLDSRFTFLENHVKSIQTGVDSIVATISEVKSRQFGRPYSGGTSTRSDVSGPIDAMALIAEFRKTIRDHKTTRKCECKSNNRVDRSERYPTDCHEIQMQGFNVSGIYKIRPDDMDPFYVLCDLTTAGGGWTVFQNRFDGSQDFLKGWNDYEYGFGNLAGEFWLGLDKLNYLTNQKLYELRIEMETQRGQEAYAGYSVFTVGPEQEGYRISTLGTFYGTAGDSLSYHAGQKFSTIDMDNDEWKDGACATEHGGAWWYKECDKSNLNGKYTQPGEENRGQSMYWISFKGPNSPLSKTKMMIRPLPASKPVDYTEAKRTLLEGSKLNDLSHNDGVAPDRLDVSLDKIDTSGQYGIKNEGYEISPYSNYEPTGVSKTLFTSYL</sequence>
<dbReference type="Gene3D" id="3.90.215.10">
    <property type="entry name" value="Gamma Fibrinogen, chain A, domain 1"/>
    <property type="match status" value="1"/>
</dbReference>
<name>A0A8S0YZB8_ARCPL</name>
<evidence type="ECO:0000256" key="1">
    <source>
        <dbReference type="ARBA" id="ARBA00023157"/>
    </source>
</evidence>
<dbReference type="InterPro" id="IPR036056">
    <property type="entry name" value="Fibrinogen-like_C"/>
</dbReference>
<dbReference type="GO" id="GO:0030246">
    <property type="term" value="F:carbohydrate binding"/>
    <property type="evidence" value="ECO:0007669"/>
    <property type="project" value="UniProtKB-ARBA"/>
</dbReference>
<dbReference type="PANTHER" id="PTHR19143">
    <property type="entry name" value="FIBRINOGEN/TENASCIN/ANGIOPOEITIN"/>
    <property type="match status" value="1"/>
</dbReference>
<dbReference type="NCBIfam" id="NF040941">
    <property type="entry name" value="GGGWT_bact"/>
    <property type="match status" value="1"/>
</dbReference>
<keyword evidence="6" id="KW-1185">Reference proteome</keyword>
<evidence type="ECO:0000313" key="6">
    <source>
        <dbReference type="Proteomes" id="UP000494106"/>
    </source>
</evidence>
<dbReference type="EMBL" id="CADEBC010000205">
    <property type="protein sequence ID" value="CAB3225398.1"/>
    <property type="molecule type" value="Genomic_DNA"/>
</dbReference>
<dbReference type="GO" id="GO:0005615">
    <property type="term" value="C:extracellular space"/>
    <property type="evidence" value="ECO:0007669"/>
    <property type="project" value="TreeGrafter"/>
</dbReference>
<evidence type="ECO:0000313" key="5">
    <source>
        <dbReference type="EMBL" id="CAB3225398.1"/>
    </source>
</evidence>
<evidence type="ECO:0000256" key="2">
    <source>
        <dbReference type="ARBA" id="ARBA00053344"/>
    </source>
</evidence>
<dbReference type="OrthoDB" id="6145874at2759"/>
<keyword evidence="1" id="KW-1015">Disulfide bond</keyword>
<comment type="function">
    <text evidence="2">Lectin involved in innate immunity. Agglutinates all types of human erythrocytes, Gram-positive and Gram-negative bacteria. Has a stronger agglutinating activity towards Gram-negative bacteria than towards Gram-positive bacteria. Specifically recognizes acetyl group-containing substances on agglutinated cells. The hemagglutinating activity was inhibited by EDTA, acetyl group-containing mono- and disaccharides, N-acetyl derivatives of amino acids, other acetyl group-containing substances, propionamide and benzamide. Enhances the antimicrobial activity of big defensin against Gram-positive bacteria but not against Gram-negative bacteria.</text>
</comment>
<dbReference type="InterPro" id="IPR050373">
    <property type="entry name" value="Fibrinogen_C-term_domain"/>
</dbReference>
<dbReference type="PROSITE" id="PS51257">
    <property type="entry name" value="PROKAR_LIPOPROTEIN"/>
    <property type="match status" value="1"/>
</dbReference>
<dbReference type="PROSITE" id="PS51406">
    <property type="entry name" value="FIBRINOGEN_C_2"/>
    <property type="match status" value="1"/>
</dbReference>